<evidence type="ECO:0000256" key="6">
    <source>
        <dbReference type="ARBA" id="ARBA00023136"/>
    </source>
</evidence>
<organism evidence="9">
    <name type="scientific">bioreactor metagenome</name>
    <dbReference type="NCBI Taxonomy" id="1076179"/>
    <lineage>
        <taxon>unclassified sequences</taxon>
        <taxon>metagenomes</taxon>
        <taxon>ecological metagenomes</taxon>
    </lineage>
</organism>
<dbReference type="PANTHER" id="PTHR34582">
    <property type="entry name" value="UPF0702 TRANSMEMBRANE PROTEIN YCAP"/>
    <property type="match status" value="1"/>
</dbReference>
<dbReference type="Pfam" id="PF04239">
    <property type="entry name" value="DUF421"/>
    <property type="match status" value="1"/>
</dbReference>
<feature type="transmembrane region" description="Helical" evidence="7">
    <location>
        <begin position="6"/>
        <end position="25"/>
    </location>
</feature>
<feature type="domain" description="YetF C-terminal" evidence="8">
    <location>
        <begin position="25"/>
        <end position="156"/>
    </location>
</feature>
<dbReference type="PANTHER" id="PTHR34582:SF5">
    <property type="entry name" value="UPF0702 TRANSMEMBRANE PROTEIN YETF"/>
    <property type="match status" value="1"/>
</dbReference>
<comment type="subcellular location">
    <subcellularLocation>
        <location evidence="1">Cell membrane</location>
        <topology evidence="1">Multi-pass membrane protein</topology>
    </subcellularLocation>
</comment>
<keyword evidence="4 7" id="KW-0812">Transmembrane</keyword>
<evidence type="ECO:0000256" key="7">
    <source>
        <dbReference type="SAM" id="Phobius"/>
    </source>
</evidence>
<dbReference type="EMBL" id="VSSQ01083084">
    <property type="protein sequence ID" value="MPN31532.1"/>
    <property type="molecule type" value="Genomic_DNA"/>
</dbReference>
<protein>
    <recommendedName>
        <fullName evidence="8">YetF C-terminal domain-containing protein</fullName>
    </recommendedName>
</protein>
<evidence type="ECO:0000256" key="2">
    <source>
        <dbReference type="ARBA" id="ARBA00006448"/>
    </source>
</evidence>
<keyword evidence="3" id="KW-1003">Cell membrane</keyword>
<evidence type="ECO:0000256" key="5">
    <source>
        <dbReference type="ARBA" id="ARBA00022989"/>
    </source>
</evidence>
<reference evidence="9" key="1">
    <citation type="submission" date="2019-08" db="EMBL/GenBank/DDBJ databases">
        <authorList>
            <person name="Kucharzyk K."/>
            <person name="Murdoch R.W."/>
            <person name="Higgins S."/>
            <person name="Loffler F."/>
        </authorList>
    </citation>
    <scope>NUCLEOTIDE SEQUENCE</scope>
</reference>
<evidence type="ECO:0000259" key="8">
    <source>
        <dbReference type="Pfam" id="PF04239"/>
    </source>
</evidence>
<evidence type="ECO:0000256" key="1">
    <source>
        <dbReference type="ARBA" id="ARBA00004651"/>
    </source>
</evidence>
<evidence type="ECO:0000256" key="4">
    <source>
        <dbReference type="ARBA" id="ARBA00022692"/>
    </source>
</evidence>
<keyword evidence="6 7" id="KW-0472">Membrane</keyword>
<dbReference type="AlphaFoldDB" id="A0A645GZQ7"/>
<evidence type="ECO:0000256" key="3">
    <source>
        <dbReference type="ARBA" id="ARBA00022475"/>
    </source>
</evidence>
<keyword evidence="5 7" id="KW-1133">Transmembrane helix</keyword>
<proteinExistence type="inferred from homology"/>
<gene>
    <name evidence="9" type="ORF">SDC9_179006</name>
</gene>
<comment type="caution">
    <text evidence="9">The sequence shown here is derived from an EMBL/GenBank/DDBJ whole genome shotgun (WGS) entry which is preliminary data.</text>
</comment>
<comment type="similarity">
    <text evidence="2">Belongs to the UPF0702 family.</text>
</comment>
<evidence type="ECO:0000313" key="9">
    <source>
        <dbReference type="EMBL" id="MPN31532.1"/>
    </source>
</evidence>
<name>A0A645GZQ7_9ZZZZ</name>
<accession>A0A645GZQ7</accession>
<dbReference type="GO" id="GO:0005886">
    <property type="term" value="C:plasma membrane"/>
    <property type="evidence" value="ECO:0007669"/>
    <property type="project" value="UniProtKB-SubCell"/>
</dbReference>
<sequence>MKGSIITTIVLVVLYISAIFLMLRYPNLRRLIDSKPIMLIQNGEILQEGLKKARISIDTLLEELREGKVKDVKNVALAFWEADGKISFFLDPKYETVTNSSLQIQTDPFDFPRTIIKEGILNYKELQQIGKDENWVISKLESLYQTDVRKVLLATLDKKDSLKVFLYNK</sequence>
<dbReference type="InterPro" id="IPR023090">
    <property type="entry name" value="UPF0702_alpha/beta_dom_sf"/>
</dbReference>
<dbReference type="InterPro" id="IPR007353">
    <property type="entry name" value="DUF421"/>
</dbReference>
<dbReference type="Gene3D" id="3.30.240.20">
    <property type="entry name" value="bsu07140 like domains"/>
    <property type="match status" value="2"/>
</dbReference>